<sequence>MESEKGQFEFLPNYGNNKQTVSAFIQRERSRTVRFKIRPTQVGAIDLKISAVSFLASDVIIKKLKVVYEGTTVWNNEDFFISGEESKIYRLSIPLNIVLGSEHIEISVMDFIMGSMLNLINSGENLDNLIHTPYGCGEQNMFTMVPNLMVLKYLQSTDNANKALNKALNNSYLDFF</sequence>
<dbReference type="PANTHER" id="PTHR11412">
    <property type="entry name" value="MACROGLOBULIN / COMPLEMENT"/>
    <property type="match status" value="1"/>
</dbReference>
<keyword evidence="1" id="KW-0732">Signal</keyword>
<dbReference type="SUPFAM" id="SSF48239">
    <property type="entry name" value="Terpenoid cyclases/Protein prenyltransferases"/>
    <property type="match status" value="1"/>
</dbReference>
<keyword evidence="6" id="KW-1185">Reference proteome</keyword>
<comment type="caution">
    <text evidence="5">The sequence shown here is derived from an EMBL/GenBank/DDBJ whole genome shotgun (WGS) entry which is preliminary data.</text>
</comment>
<dbReference type="AlphaFoldDB" id="A0A811ULX1"/>
<dbReference type="Pfam" id="PF07678">
    <property type="entry name" value="TED_complement"/>
    <property type="match status" value="1"/>
</dbReference>
<dbReference type="InterPro" id="IPR019742">
    <property type="entry name" value="MacrogloblnA2_CS"/>
</dbReference>
<evidence type="ECO:0000256" key="1">
    <source>
        <dbReference type="ARBA" id="ARBA00022729"/>
    </source>
</evidence>
<organism evidence="5 6">
    <name type="scientific">Ceratitis capitata</name>
    <name type="common">Mediterranean fruit fly</name>
    <name type="synonym">Tephritis capitata</name>
    <dbReference type="NCBI Taxonomy" id="7213"/>
    <lineage>
        <taxon>Eukaryota</taxon>
        <taxon>Metazoa</taxon>
        <taxon>Ecdysozoa</taxon>
        <taxon>Arthropoda</taxon>
        <taxon>Hexapoda</taxon>
        <taxon>Insecta</taxon>
        <taxon>Pterygota</taxon>
        <taxon>Neoptera</taxon>
        <taxon>Endopterygota</taxon>
        <taxon>Diptera</taxon>
        <taxon>Brachycera</taxon>
        <taxon>Muscomorpha</taxon>
        <taxon>Tephritoidea</taxon>
        <taxon>Tephritidae</taxon>
        <taxon>Ceratitis</taxon>
        <taxon>Ceratitis</taxon>
    </lineage>
</organism>
<dbReference type="InterPro" id="IPR013783">
    <property type="entry name" value="Ig-like_fold"/>
</dbReference>
<dbReference type="InterPro" id="IPR047565">
    <property type="entry name" value="Alpha-macroglob_thiol-ester_cl"/>
</dbReference>
<dbReference type="GO" id="GO:0005615">
    <property type="term" value="C:extracellular space"/>
    <property type="evidence" value="ECO:0007669"/>
    <property type="project" value="InterPro"/>
</dbReference>
<dbReference type="InterPro" id="IPR008930">
    <property type="entry name" value="Terpenoid_cyclase/PrenylTrfase"/>
</dbReference>
<feature type="domain" description="Alpha-macroglobulin-like TED" evidence="4">
    <location>
        <begin position="106"/>
        <end position="167"/>
    </location>
</feature>
<evidence type="ECO:0000256" key="3">
    <source>
        <dbReference type="ARBA" id="ARBA00023157"/>
    </source>
</evidence>
<dbReference type="PANTHER" id="PTHR11412:SF136">
    <property type="entry name" value="CD109 ANTIGEN"/>
    <property type="match status" value="1"/>
</dbReference>
<evidence type="ECO:0000259" key="4">
    <source>
        <dbReference type="Pfam" id="PF07678"/>
    </source>
</evidence>
<keyword evidence="3" id="KW-1015">Disulfide bond</keyword>
<dbReference type="InterPro" id="IPR011626">
    <property type="entry name" value="Alpha-macroglobulin_TED"/>
</dbReference>
<name>A0A811ULX1_CERCA</name>
<protein>
    <submittedName>
        <fullName evidence="5">(Mediterranean fruit fly) hypothetical protein</fullName>
    </submittedName>
</protein>
<evidence type="ECO:0000256" key="2">
    <source>
        <dbReference type="ARBA" id="ARBA00022966"/>
    </source>
</evidence>
<accession>A0A811ULX1</accession>
<reference evidence="5" key="1">
    <citation type="submission" date="2020-11" db="EMBL/GenBank/DDBJ databases">
        <authorList>
            <person name="Whitehead M."/>
        </authorList>
    </citation>
    <scope>NUCLEOTIDE SEQUENCE</scope>
    <source>
        <strain evidence="5">EGII</strain>
    </source>
</reference>
<evidence type="ECO:0000313" key="5">
    <source>
        <dbReference type="EMBL" id="CAD6999790.1"/>
    </source>
</evidence>
<dbReference type="InterPro" id="IPR050473">
    <property type="entry name" value="A2M/Complement_sys"/>
</dbReference>
<gene>
    <name evidence="5" type="ORF">CCAP1982_LOCUS8309</name>
</gene>
<dbReference type="PROSITE" id="PS00477">
    <property type="entry name" value="ALPHA_2_MACROGLOBULIN"/>
    <property type="match status" value="1"/>
</dbReference>
<keyword evidence="2" id="KW-0882">Thioester bond</keyword>
<dbReference type="Gene3D" id="1.50.10.20">
    <property type="match status" value="1"/>
</dbReference>
<dbReference type="Proteomes" id="UP000606786">
    <property type="component" value="Unassembled WGS sequence"/>
</dbReference>
<dbReference type="Gene3D" id="2.60.40.10">
    <property type="entry name" value="Immunoglobulins"/>
    <property type="match status" value="1"/>
</dbReference>
<proteinExistence type="predicted"/>
<dbReference type="SMART" id="SM01419">
    <property type="entry name" value="Thiol-ester_cl"/>
    <property type="match status" value="1"/>
</dbReference>
<dbReference type="EMBL" id="CAJHJT010000012">
    <property type="protein sequence ID" value="CAD6999790.1"/>
    <property type="molecule type" value="Genomic_DNA"/>
</dbReference>
<evidence type="ECO:0000313" key="6">
    <source>
        <dbReference type="Proteomes" id="UP000606786"/>
    </source>
</evidence>